<dbReference type="SUPFAM" id="SSF63817">
    <property type="entry name" value="Sortase"/>
    <property type="match status" value="1"/>
</dbReference>
<dbReference type="InterPro" id="IPR005754">
    <property type="entry name" value="Sortase"/>
</dbReference>
<dbReference type="Pfam" id="PF04203">
    <property type="entry name" value="Sortase"/>
    <property type="match status" value="1"/>
</dbReference>
<gene>
    <name evidence="4" type="ORF">SAMN05421835_10255</name>
</gene>
<evidence type="ECO:0000256" key="3">
    <source>
        <dbReference type="SAM" id="SignalP"/>
    </source>
</evidence>
<evidence type="ECO:0000256" key="2">
    <source>
        <dbReference type="SAM" id="MobiDB-lite"/>
    </source>
</evidence>
<proteinExistence type="predicted"/>
<dbReference type="EMBL" id="FORP01000002">
    <property type="protein sequence ID" value="SFI88542.1"/>
    <property type="molecule type" value="Genomic_DNA"/>
</dbReference>
<protein>
    <submittedName>
        <fullName evidence="4">Sortase family protein</fullName>
    </submittedName>
</protein>
<dbReference type="RefSeq" id="WP_091504406.1">
    <property type="nucleotide sequence ID" value="NZ_CBDRCA010000021.1"/>
</dbReference>
<keyword evidence="1" id="KW-0378">Hydrolase</keyword>
<dbReference type="AlphaFoldDB" id="A0A1I3LUY6"/>
<sequence length="199" mass="20894">MTLPHWRRWLVVLATGVALSACATGNTPAAPPAISPPAVATNAPPPAGKPAAPARPATLEVPAIGVRTGRIIDLGLTASGELEVPQDALTTGWFTGSPAPGDVGPAVLAAHVDYNHVRGTFYRLKDLRPGDQALVHREDGSTAVFTVYRVAHYPKSAFPTDEVYGDTAGPELRLITCGGTYDRATRNYEDNIVAYARAG</sequence>
<dbReference type="OrthoDB" id="525039at2"/>
<dbReference type="CDD" id="cd05829">
    <property type="entry name" value="Sortase_F"/>
    <property type="match status" value="1"/>
</dbReference>
<keyword evidence="3" id="KW-0732">Signal</keyword>
<evidence type="ECO:0000313" key="5">
    <source>
        <dbReference type="Proteomes" id="UP000199025"/>
    </source>
</evidence>
<evidence type="ECO:0000256" key="1">
    <source>
        <dbReference type="ARBA" id="ARBA00022801"/>
    </source>
</evidence>
<dbReference type="Gene3D" id="2.40.260.10">
    <property type="entry name" value="Sortase"/>
    <property type="match status" value="1"/>
</dbReference>
<name>A0A1I3LUY6_9PSEU</name>
<organism evidence="4 5">
    <name type="scientific">Amycolatopsis sacchari</name>
    <dbReference type="NCBI Taxonomy" id="115433"/>
    <lineage>
        <taxon>Bacteria</taxon>
        <taxon>Bacillati</taxon>
        <taxon>Actinomycetota</taxon>
        <taxon>Actinomycetes</taxon>
        <taxon>Pseudonocardiales</taxon>
        <taxon>Pseudonocardiaceae</taxon>
        <taxon>Amycolatopsis</taxon>
    </lineage>
</organism>
<keyword evidence="5" id="KW-1185">Reference proteome</keyword>
<dbReference type="InterPro" id="IPR042001">
    <property type="entry name" value="Sortase_F"/>
</dbReference>
<dbReference type="InterPro" id="IPR023365">
    <property type="entry name" value="Sortase_dom-sf"/>
</dbReference>
<evidence type="ECO:0000313" key="4">
    <source>
        <dbReference type="EMBL" id="SFI88542.1"/>
    </source>
</evidence>
<dbReference type="Proteomes" id="UP000199025">
    <property type="component" value="Unassembled WGS sequence"/>
</dbReference>
<feature type="region of interest" description="Disordered" evidence="2">
    <location>
        <begin position="28"/>
        <end position="55"/>
    </location>
</feature>
<dbReference type="STRING" id="115433.SAMN05421835_10255"/>
<dbReference type="NCBIfam" id="NF033748">
    <property type="entry name" value="class_F_sortase"/>
    <property type="match status" value="1"/>
</dbReference>
<feature type="signal peptide" evidence="3">
    <location>
        <begin position="1"/>
        <end position="23"/>
    </location>
</feature>
<accession>A0A1I3LUY6</accession>
<dbReference type="GO" id="GO:0016787">
    <property type="term" value="F:hydrolase activity"/>
    <property type="evidence" value="ECO:0007669"/>
    <property type="project" value="UniProtKB-KW"/>
</dbReference>
<reference evidence="4 5" key="1">
    <citation type="submission" date="2016-10" db="EMBL/GenBank/DDBJ databases">
        <authorList>
            <person name="de Groot N.N."/>
        </authorList>
    </citation>
    <scope>NUCLEOTIDE SEQUENCE [LARGE SCALE GENOMIC DNA]</scope>
    <source>
        <strain evidence="4 5">DSM 44468</strain>
    </source>
</reference>
<feature type="chain" id="PRO_5039583473" evidence="3">
    <location>
        <begin position="24"/>
        <end position="199"/>
    </location>
</feature>
<dbReference type="PROSITE" id="PS51257">
    <property type="entry name" value="PROKAR_LIPOPROTEIN"/>
    <property type="match status" value="1"/>
</dbReference>